<evidence type="ECO:0000313" key="1">
    <source>
        <dbReference type="EMBL" id="KAB7572235.1"/>
    </source>
</evidence>
<dbReference type="Proteomes" id="UP000469871">
    <property type="component" value="Unassembled WGS sequence"/>
</dbReference>
<evidence type="ECO:0008006" key="3">
    <source>
        <dbReference type="Google" id="ProtNLM"/>
    </source>
</evidence>
<reference evidence="1 2" key="1">
    <citation type="submission" date="2019-10" db="EMBL/GenBank/DDBJ databases">
        <title>Evolutionary dynamics of vancomycin-resistant Enterococcus faecium during gastrointestinal tract colonization and bloodstream infection in immunocompromised pediatric patients.</title>
        <authorList>
            <person name="Chilambi G.S."/>
            <person name="Nordstrom H.R."/>
            <person name="Evans D.R."/>
            <person name="Ferrolino J."/>
            <person name="Hayden R.T."/>
            <person name="Maron G.M."/>
            <person name="Vo A.N."/>
            <person name="Gilmore M.S."/>
            <person name="Wolf J."/>
            <person name="Rosch J.W."/>
            <person name="Van Tyne D."/>
        </authorList>
    </citation>
    <scope>NUCLEOTIDE SEQUENCE [LARGE SCALE GENOMIC DNA]</scope>
    <source>
        <strain evidence="1 2">VRECG27</strain>
    </source>
</reference>
<organism evidence="1 2">
    <name type="scientific">Enterococcus faecium</name>
    <name type="common">Streptococcus faecium</name>
    <dbReference type="NCBI Taxonomy" id="1352"/>
    <lineage>
        <taxon>Bacteria</taxon>
        <taxon>Bacillati</taxon>
        <taxon>Bacillota</taxon>
        <taxon>Bacilli</taxon>
        <taxon>Lactobacillales</taxon>
        <taxon>Enterococcaceae</taxon>
        <taxon>Enterococcus</taxon>
    </lineage>
</organism>
<proteinExistence type="predicted"/>
<accession>A0A4Q4E847</accession>
<name>A0A4Q4E847_ENTFC</name>
<evidence type="ECO:0000313" key="2">
    <source>
        <dbReference type="Proteomes" id="UP000469871"/>
    </source>
</evidence>
<gene>
    <name evidence="1" type="ORF">GBM73_17360</name>
</gene>
<comment type="caution">
    <text evidence="1">The sequence shown here is derived from an EMBL/GenBank/DDBJ whole genome shotgun (WGS) entry which is preliminary data.</text>
</comment>
<sequence length="115" mass="13223">MKVVYKSIKPYGFEQIILNNQENIPENCTEIKPPVPNWRPRFDFDKKQWVELATEEEKSGTAVDDIEDVDQLKQLNALLTKQLAISVQEQEKMQQMLAQLTMEVASIKNGGKSNE</sequence>
<dbReference type="AlphaFoldDB" id="A0A4Q4E847"/>
<dbReference type="EMBL" id="WEFP01000011">
    <property type="protein sequence ID" value="KAB7572235.1"/>
    <property type="molecule type" value="Genomic_DNA"/>
</dbReference>
<protein>
    <recommendedName>
        <fullName evidence="3">Bacteriophage SP-beta YorD domain-containing protein</fullName>
    </recommendedName>
</protein>
<dbReference type="RefSeq" id="WP_002332774.1">
    <property type="nucleotide sequence ID" value="NZ_AP026655.1"/>
</dbReference>